<protein>
    <recommendedName>
        <fullName evidence="3">Zinc chelation protein SecC</fullName>
    </recommendedName>
</protein>
<dbReference type="AlphaFoldDB" id="A0A2N5HVR0"/>
<name>A0A2N5HVR0_9BACI</name>
<organism evidence="1 2">
    <name type="scientific">Neobacillus cucumis</name>
    <dbReference type="NCBI Taxonomy" id="1740721"/>
    <lineage>
        <taxon>Bacteria</taxon>
        <taxon>Bacillati</taxon>
        <taxon>Bacillota</taxon>
        <taxon>Bacilli</taxon>
        <taxon>Bacillales</taxon>
        <taxon>Bacillaceae</taxon>
        <taxon>Neobacillus</taxon>
    </lineage>
</organism>
<gene>
    <name evidence="1" type="ORF">CVD27_01835</name>
</gene>
<sequence length="403" mass="46964">MNNIQEKEINEQLLGALERSKEMTRKMKEKQELKIWSEISVPFSLKDALTRLSKDELSDIRRRFEIKGASQLKKGELIDLLSKQIPLLLEMMFTNIDQERYDLMKQIIRNGGYIVDPDLAQQQAAYLRESGIAFTGTYEGGRILAMPVEIVHHPIFQENDQQLSAICRRNSEWIRLTQGLLYYYGTLTINELHDLLEKYTNEPVRLSNYLSVIDHAISYYKQIHRDEIGFSDFRVFDSKKAKMEHQMRKDLAFFPFTKEQLLKAGEPDYIERNASYIQFVQFLTQNYEIDREEADGIVEECVYATNIGESPNDILQYLQSRLEITTIDMFKAFMDHVVNMMNNSRQWGLKGYTPRELGAKERNSLLTLPDENKIIDFASKKKIGRNDPCPCGSGKKYKKCCGR</sequence>
<dbReference type="SUPFAM" id="SSF103642">
    <property type="entry name" value="Sec-C motif"/>
    <property type="match status" value="1"/>
</dbReference>
<dbReference type="Pfam" id="PF02810">
    <property type="entry name" value="SEC-C"/>
    <property type="match status" value="1"/>
</dbReference>
<dbReference type="Proteomes" id="UP000234950">
    <property type="component" value="Unassembled WGS sequence"/>
</dbReference>
<comment type="caution">
    <text evidence="1">The sequence shown here is derived from an EMBL/GenBank/DDBJ whole genome shotgun (WGS) entry which is preliminary data.</text>
</comment>
<reference evidence="1 2" key="1">
    <citation type="submission" date="2017-11" db="EMBL/GenBank/DDBJ databases">
        <title>Comparitive Functional Genomics of Dry Heat Resistant strains isolated from the Viking Spacecraft.</title>
        <authorList>
            <person name="Seuylemezian A."/>
            <person name="Cooper K."/>
            <person name="Vaishampayan P."/>
        </authorList>
    </citation>
    <scope>NUCLEOTIDE SEQUENCE [LARGE SCALE GENOMIC DNA]</scope>
    <source>
        <strain evidence="1 2">V32-6</strain>
    </source>
</reference>
<dbReference type="PANTHER" id="PTHR33747">
    <property type="entry name" value="UPF0225 PROTEIN SCO1677"/>
    <property type="match status" value="1"/>
</dbReference>
<evidence type="ECO:0008006" key="3">
    <source>
        <dbReference type="Google" id="ProtNLM"/>
    </source>
</evidence>
<dbReference type="InterPro" id="IPR004027">
    <property type="entry name" value="SEC_C_motif"/>
</dbReference>
<dbReference type="RefSeq" id="WP_101646184.1">
    <property type="nucleotide sequence ID" value="NZ_PGVE01000012.1"/>
</dbReference>
<accession>A0A2N5HVR0</accession>
<dbReference type="Gene3D" id="3.10.450.50">
    <property type="match status" value="1"/>
</dbReference>
<proteinExistence type="predicted"/>
<evidence type="ECO:0000313" key="1">
    <source>
        <dbReference type="EMBL" id="PLS09601.1"/>
    </source>
</evidence>
<keyword evidence="2" id="KW-1185">Reference proteome</keyword>
<evidence type="ECO:0000313" key="2">
    <source>
        <dbReference type="Proteomes" id="UP000234950"/>
    </source>
</evidence>
<dbReference type="OrthoDB" id="9814022at2"/>
<dbReference type="PANTHER" id="PTHR33747:SF1">
    <property type="entry name" value="ADENYLATE CYCLASE-ASSOCIATED CAP C-TERMINAL DOMAIN-CONTAINING PROTEIN"/>
    <property type="match status" value="1"/>
</dbReference>
<dbReference type="EMBL" id="PGVE01000012">
    <property type="protein sequence ID" value="PLS09601.1"/>
    <property type="molecule type" value="Genomic_DNA"/>
</dbReference>